<dbReference type="Proteomes" id="UP000285295">
    <property type="component" value="Unassembled WGS sequence"/>
</dbReference>
<dbReference type="AlphaFoldDB" id="A0A443JYD1"/>
<name>A0A443JYD1_9RHOB</name>
<evidence type="ECO:0000313" key="1">
    <source>
        <dbReference type="EMBL" id="RWR25499.1"/>
    </source>
</evidence>
<evidence type="ECO:0000313" key="2">
    <source>
        <dbReference type="Proteomes" id="UP000285295"/>
    </source>
</evidence>
<comment type="caution">
    <text evidence="1">The sequence shown here is derived from an EMBL/GenBank/DDBJ whole genome shotgun (WGS) entry which is preliminary data.</text>
</comment>
<gene>
    <name evidence="1" type="ORF">D2T31_21825</name>
</gene>
<dbReference type="InterPro" id="IPR023346">
    <property type="entry name" value="Lysozyme-like_dom_sf"/>
</dbReference>
<dbReference type="OrthoDB" id="7851400at2"/>
<proteinExistence type="predicted"/>
<sequence>MTRPGTARTAGPGAEFRGTPCHFRGTACQSRFVYLILLEKSFQGRFFGGLTAAVTFFPYFIGQNFRLGRRAAELRRVCPLPSRWHIDDGLRRACNLLPVGTGGCLLTLCIATSAVAEGWTSGSSFDPKPAERMEVAPGSSFSGVLVASSFDQPDARFALVPKGSNAFRLPAGNDALMKLQALIEHAESRRAGYDAWHESAAVPPPKAPSRMTLAEIRSWIAATPGQHHAIGRYQIVPDTLESLIRRTGLRAETLFDARVQDALANILILDAGYAEFAAGRITPGRFMDNLARIWAGFPLESGLSAYDGVAGNKATVTRAFFAGQMAEIFPQQWVQAELSRRQAGGS</sequence>
<dbReference type="Gene3D" id="1.10.530.10">
    <property type="match status" value="1"/>
</dbReference>
<reference evidence="1 2" key="1">
    <citation type="submission" date="2019-01" db="EMBL/GenBank/DDBJ databases">
        <title>Sinorhodobacter populi sp. nov. isolated from the symptomatic bark tissue of Populus euramericana canker.</title>
        <authorList>
            <person name="Xu G."/>
        </authorList>
    </citation>
    <scope>NUCLEOTIDE SEQUENCE [LARGE SCALE GENOMIC DNA]</scope>
    <source>
        <strain evidence="1 2">D19-10-3-21</strain>
    </source>
</reference>
<organism evidence="1 2">
    <name type="scientific">Paenirhodobacter populi</name>
    <dbReference type="NCBI Taxonomy" id="2306993"/>
    <lineage>
        <taxon>Bacteria</taxon>
        <taxon>Pseudomonadati</taxon>
        <taxon>Pseudomonadota</taxon>
        <taxon>Alphaproteobacteria</taxon>
        <taxon>Rhodobacterales</taxon>
        <taxon>Rhodobacter group</taxon>
        <taxon>Paenirhodobacter</taxon>
    </lineage>
</organism>
<accession>A0A443JYD1</accession>
<dbReference type="EMBL" id="SAUX01000054">
    <property type="protein sequence ID" value="RWR25499.1"/>
    <property type="molecule type" value="Genomic_DNA"/>
</dbReference>
<dbReference type="SUPFAM" id="SSF53955">
    <property type="entry name" value="Lysozyme-like"/>
    <property type="match status" value="1"/>
</dbReference>
<protein>
    <submittedName>
        <fullName evidence="1">Uncharacterized protein</fullName>
    </submittedName>
</protein>
<reference evidence="1 2" key="2">
    <citation type="submission" date="2019-01" db="EMBL/GenBank/DDBJ databases">
        <authorList>
            <person name="Li Y."/>
        </authorList>
    </citation>
    <scope>NUCLEOTIDE SEQUENCE [LARGE SCALE GENOMIC DNA]</scope>
    <source>
        <strain evidence="1 2">D19-10-3-21</strain>
    </source>
</reference>